<evidence type="ECO:0000313" key="2">
    <source>
        <dbReference type="Proteomes" id="UP000294902"/>
    </source>
</evidence>
<evidence type="ECO:0000313" key="1">
    <source>
        <dbReference type="EMBL" id="TCT17190.1"/>
    </source>
</evidence>
<gene>
    <name evidence="1" type="ORF">EDC18_101488</name>
</gene>
<protein>
    <submittedName>
        <fullName evidence="1">Uncharacterized protein</fullName>
    </submittedName>
</protein>
<keyword evidence="2" id="KW-1185">Reference proteome</keyword>
<dbReference type="SUPFAM" id="SSF55811">
    <property type="entry name" value="Nudix"/>
    <property type="match status" value="1"/>
</dbReference>
<name>A0A4R3MTZ1_9FIRM</name>
<organism evidence="1 2">
    <name type="scientific">Natranaerovirga pectinivora</name>
    <dbReference type="NCBI Taxonomy" id="682400"/>
    <lineage>
        <taxon>Bacteria</taxon>
        <taxon>Bacillati</taxon>
        <taxon>Bacillota</taxon>
        <taxon>Clostridia</taxon>
        <taxon>Lachnospirales</taxon>
        <taxon>Natranaerovirgaceae</taxon>
        <taxon>Natranaerovirga</taxon>
    </lineage>
</organism>
<dbReference type="AlphaFoldDB" id="A0A4R3MTZ1"/>
<sequence>MEEVGLKVKNLKFYKSQPWPFTDTILAGFYAELDGPNTIILKDHKKSSSFILE</sequence>
<dbReference type="InterPro" id="IPR015797">
    <property type="entry name" value="NUDIX_hydrolase-like_dom_sf"/>
</dbReference>
<dbReference type="Proteomes" id="UP000294902">
    <property type="component" value="Unassembled WGS sequence"/>
</dbReference>
<dbReference type="EMBL" id="SMAL01000001">
    <property type="protein sequence ID" value="TCT17190.1"/>
    <property type="molecule type" value="Genomic_DNA"/>
</dbReference>
<dbReference type="Gene3D" id="3.90.79.10">
    <property type="entry name" value="Nucleoside Triphosphate Pyrophosphohydrolase"/>
    <property type="match status" value="1"/>
</dbReference>
<accession>A0A4R3MTZ1</accession>
<reference evidence="1 2" key="1">
    <citation type="submission" date="2019-03" db="EMBL/GenBank/DDBJ databases">
        <title>Genomic Encyclopedia of Type Strains, Phase IV (KMG-IV): sequencing the most valuable type-strain genomes for metagenomic binning, comparative biology and taxonomic classification.</title>
        <authorList>
            <person name="Goeker M."/>
        </authorList>
    </citation>
    <scope>NUCLEOTIDE SEQUENCE [LARGE SCALE GENOMIC DNA]</scope>
    <source>
        <strain evidence="1 2">DSM 24629</strain>
    </source>
</reference>
<comment type="caution">
    <text evidence="1">The sequence shown here is derived from an EMBL/GenBank/DDBJ whole genome shotgun (WGS) entry which is preliminary data.</text>
</comment>
<proteinExistence type="predicted"/>